<keyword evidence="2" id="KW-1185">Reference proteome</keyword>
<organism evidence="1 2">
    <name type="scientific">Glossina pallidipes</name>
    <name type="common">Tsetse fly</name>
    <dbReference type="NCBI Taxonomy" id="7398"/>
    <lineage>
        <taxon>Eukaryota</taxon>
        <taxon>Metazoa</taxon>
        <taxon>Ecdysozoa</taxon>
        <taxon>Arthropoda</taxon>
        <taxon>Hexapoda</taxon>
        <taxon>Insecta</taxon>
        <taxon>Pterygota</taxon>
        <taxon>Neoptera</taxon>
        <taxon>Endopterygota</taxon>
        <taxon>Diptera</taxon>
        <taxon>Brachycera</taxon>
        <taxon>Muscomorpha</taxon>
        <taxon>Hippoboscoidea</taxon>
        <taxon>Glossinidae</taxon>
        <taxon>Glossina</taxon>
    </lineage>
</organism>
<dbReference type="EnsemblMetazoa" id="GPAI019109-RA">
    <property type="protein sequence ID" value="GPAI019109-PA"/>
    <property type="gene ID" value="GPAI019109"/>
</dbReference>
<dbReference type="VEuPathDB" id="VectorBase:GPAI019109"/>
<accession>A0A1A9ZMC9</accession>
<evidence type="ECO:0000313" key="1">
    <source>
        <dbReference type="EnsemblMetazoa" id="GPAI019109-PA"/>
    </source>
</evidence>
<reference evidence="2" key="1">
    <citation type="submission" date="2014-03" db="EMBL/GenBank/DDBJ databases">
        <authorList>
            <person name="Aksoy S."/>
            <person name="Warren W."/>
            <person name="Wilson R.K."/>
        </authorList>
    </citation>
    <scope>NUCLEOTIDE SEQUENCE [LARGE SCALE GENOMIC DNA]</scope>
    <source>
        <strain evidence="2">IAEA</strain>
    </source>
</reference>
<protein>
    <submittedName>
        <fullName evidence="1">Uncharacterized protein</fullName>
    </submittedName>
</protein>
<proteinExistence type="predicted"/>
<evidence type="ECO:0000313" key="2">
    <source>
        <dbReference type="Proteomes" id="UP000092445"/>
    </source>
</evidence>
<dbReference type="AlphaFoldDB" id="A0A1A9ZMC9"/>
<sequence>MNYPNLNYNNCNRKICEADKDNFEATEKEKLLQCCSLSHKFHIIYFVARIFCNRPVTLLQSIKSLTRIALLESAKRKKATKKITFKWSLMVYNLTYIHNASGRFSLNVIALAEVSNSCNAIAYISGGASQAASHRCKGESQYDLLLTFQVAQYILKCNDMLEVARFPFQILYKLISCNLCSSTFSQ</sequence>
<name>A0A1A9ZMC9_GLOPL</name>
<dbReference type="Proteomes" id="UP000092445">
    <property type="component" value="Unassembled WGS sequence"/>
</dbReference>
<reference evidence="1" key="2">
    <citation type="submission" date="2020-05" db="UniProtKB">
        <authorList>
            <consortium name="EnsemblMetazoa"/>
        </authorList>
    </citation>
    <scope>IDENTIFICATION</scope>
    <source>
        <strain evidence="1">IAEA</strain>
    </source>
</reference>